<dbReference type="SUPFAM" id="SSF51735">
    <property type="entry name" value="NAD(P)-binding Rossmann-fold domains"/>
    <property type="match status" value="1"/>
</dbReference>
<evidence type="ECO:0000313" key="5">
    <source>
        <dbReference type="Proteomes" id="UP000201838"/>
    </source>
</evidence>
<dbReference type="Pfam" id="PF01370">
    <property type="entry name" value="Epimerase"/>
    <property type="match status" value="1"/>
</dbReference>
<gene>
    <name evidence="4" type="ORF">BOA8489_04029</name>
</gene>
<reference evidence="4 5" key="1">
    <citation type="submission" date="2017-05" db="EMBL/GenBank/DDBJ databases">
        <authorList>
            <person name="Song R."/>
            <person name="Chenine A.L."/>
            <person name="Ruprecht R.M."/>
        </authorList>
    </citation>
    <scope>NUCLEOTIDE SEQUENCE [LARGE SCALE GENOMIC DNA]</scope>
    <source>
        <strain evidence="4 5">CECT 8489</strain>
    </source>
</reference>
<dbReference type="InterPro" id="IPR001509">
    <property type="entry name" value="Epimerase_deHydtase"/>
</dbReference>
<evidence type="ECO:0000256" key="1">
    <source>
        <dbReference type="ARBA" id="ARBA00005125"/>
    </source>
</evidence>
<comment type="similarity">
    <text evidence="2">Belongs to the NAD(P)-dependent epimerase/dehydratase family.</text>
</comment>
<dbReference type="Proteomes" id="UP000201838">
    <property type="component" value="Unassembled WGS sequence"/>
</dbReference>
<feature type="domain" description="NAD-dependent epimerase/dehydratase" evidence="3">
    <location>
        <begin position="18"/>
        <end position="236"/>
    </location>
</feature>
<name>A0A238J7M9_9RHOB</name>
<dbReference type="EMBL" id="FXXQ01000043">
    <property type="protein sequence ID" value="SMX25884.1"/>
    <property type="molecule type" value="Genomic_DNA"/>
</dbReference>
<proteinExistence type="inferred from homology"/>
<keyword evidence="5" id="KW-1185">Reference proteome</keyword>
<accession>A0A238J7M9</accession>
<sequence length="322" mass="34549">MSLTEPFLVDPKRITGSVLVTGAGGCIGSWTVAILEQSGVEVVAFDLRDDRRRLSLLIGDDAAQGVEWETGDISDYECLNDVCKRHEITGIIHLAGLMIPFCKSAPAMGARVNVEGTINVLEAARDNGLKRLAYASSSAIHGMPPGGPTIATLYGAYKLANEYTAQVYWLDWGVPSVGIRPNIVYGVGRDQGMTSEFSVGLAHAAIGQHFQVSYGGPLSWLYAGEAAAAFIAVMCKDGFDARVFDLNGTCMTVEEGIEILSDLIPEHQVSTTGTPLPVPADLSDAPIREHLGAYPSISPLDGIRWTYEAFQRLQAEGRLSFV</sequence>
<evidence type="ECO:0000256" key="2">
    <source>
        <dbReference type="ARBA" id="ARBA00007637"/>
    </source>
</evidence>
<dbReference type="PANTHER" id="PTHR43000">
    <property type="entry name" value="DTDP-D-GLUCOSE 4,6-DEHYDRATASE-RELATED"/>
    <property type="match status" value="1"/>
</dbReference>
<dbReference type="AlphaFoldDB" id="A0A238J7M9"/>
<organism evidence="4 5">
    <name type="scientific">Boseongicola aestuarii</name>
    <dbReference type="NCBI Taxonomy" id="1470561"/>
    <lineage>
        <taxon>Bacteria</taxon>
        <taxon>Pseudomonadati</taxon>
        <taxon>Pseudomonadota</taxon>
        <taxon>Alphaproteobacteria</taxon>
        <taxon>Rhodobacterales</taxon>
        <taxon>Paracoccaceae</taxon>
        <taxon>Boseongicola</taxon>
    </lineage>
</organism>
<dbReference type="InterPro" id="IPR036291">
    <property type="entry name" value="NAD(P)-bd_dom_sf"/>
</dbReference>
<evidence type="ECO:0000313" key="4">
    <source>
        <dbReference type="EMBL" id="SMX25884.1"/>
    </source>
</evidence>
<dbReference type="RefSeq" id="WP_093976039.1">
    <property type="nucleotide sequence ID" value="NZ_FXXQ01000043.1"/>
</dbReference>
<evidence type="ECO:0000259" key="3">
    <source>
        <dbReference type="Pfam" id="PF01370"/>
    </source>
</evidence>
<dbReference type="OrthoDB" id="9771073at2"/>
<dbReference type="CDD" id="cd08946">
    <property type="entry name" value="SDR_e"/>
    <property type="match status" value="1"/>
</dbReference>
<dbReference type="Gene3D" id="3.40.50.720">
    <property type="entry name" value="NAD(P)-binding Rossmann-like Domain"/>
    <property type="match status" value="1"/>
</dbReference>
<comment type="pathway">
    <text evidence="1">Bacterial outer membrane biogenesis; LPS O-antigen biosynthesis.</text>
</comment>
<protein>
    <submittedName>
        <fullName evidence="4">Putative epimerase/dehydratase</fullName>
    </submittedName>
</protein>